<protein>
    <recommendedName>
        <fullName evidence="2">Acyltransferase 3 domain-containing protein</fullName>
    </recommendedName>
</protein>
<feature type="transmembrane region" description="Helical" evidence="1">
    <location>
        <begin position="184"/>
        <end position="205"/>
    </location>
</feature>
<dbReference type="GO" id="GO:0000271">
    <property type="term" value="P:polysaccharide biosynthetic process"/>
    <property type="evidence" value="ECO:0007669"/>
    <property type="project" value="TreeGrafter"/>
</dbReference>
<dbReference type="GO" id="GO:0016020">
    <property type="term" value="C:membrane"/>
    <property type="evidence" value="ECO:0007669"/>
    <property type="project" value="TreeGrafter"/>
</dbReference>
<dbReference type="GO" id="GO:0016747">
    <property type="term" value="F:acyltransferase activity, transferring groups other than amino-acyl groups"/>
    <property type="evidence" value="ECO:0007669"/>
    <property type="project" value="InterPro"/>
</dbReference>
<evidence type="ECO:0000313" key="3">
    <source>
        <dbReference type="EMBL" id="ANI18099.1"/>
    </source>
</evidence>
<keyword evidence="1" id="KW-0812">Transmembrane</keyword>
<dbReference type="Pfam" id="PF01757">
    <property type="entry name" value="Acyl_transf_3"/>
    <property type="match status" value="1"/>
</dbReference>
<dbReference type="InterPro" id="IPR050879">
    <property type="entry name" value="Acyltransferase_3"/>
</dbReference>
<feature type="domain" description="Acyltransferase 3" evidence="2">
    <location>
        <begin position="3"/>
        <end position="275"/>
    </location>
</feature>
<dbReference type="InterPro" id="IPR002656">
    <property type="entry name" value="Acyl_transf_3_dom"/>
</dbReference>
<keyword evidence="1" id="KW-0472">Membrane</keyword>
<gene>
    <name evidence="3" type="ORF">A9C11_30670</name>
</gene>
<evidence type="ECO:0000313" key="4">
    <source>
        <dbReference type="Proteomes" id="UP000077748"/>
    </source>
</evidence>
<dbReference type="EMBL" id="CP015878">
    <property type="protein sequence ID" value="ANI18099.1"/>
    <property type="molecule type" value="Genomic_DNA"/>
</dbReference>
<sequence length="298" mass="34145">MLPLYYFSILACVLIYWPESFYRWDEVLALFGFFGAYKIDGGIIFNHVYWSLPVEVAFFVLAPVLFLFMRWLCLSLGVFVALLFIILAYFIYSAIVFWDIPYDDGFVMSRVIWNRLAHHDVIYNFEVFLLGGIAAFYVNGQSRSGIVRSQLFFKVSLASLILLMLARTGVVGDTLFQKGKVDAFTLYLLLPLLGLWFVGFTMLYAKPQLIRVSRIGLFVRRVLEALGHWSYGVYLFHMPILSVVEKFDILSGSAYQNSVTSFLALICVIAFSAMTYRLIEKPVMRFRMRSGHLASSSA</sequence>
<evidence type="ECO:0000256" key="1">
    <source>
        <dbReference type="SAM" id="Phobius"/>
    </source>
</evidence>
<feature type="transmembrane region" description="Helical" evidence="1">
    <location>
        <begin position="47"/>
        <end position="69"/>
    </location>
</feature>
<feature type="transmembrane region" description="Helical" evidence="1">
    <location>
        <begin position="121"/>
        <end position="139"/>
    </location>
</feature>
<dbReference type="PANTHER" id="PTHR23028">
    <property type="entry name" value="ACETYLTRANSFERASE"/>
    <property type="match status" value="1"/>
</dbReference>
<accession>A0A1A9KKU7</accession>
<feature type="transmembrane region" description="Helical" evidence="1">
    <location>
        <begin position="226"/>
        <end position="244"/>
    </location>
</feature>
<organism evidence="3 4">
    <name type="scientific">Pseudomonas citronellolis</name>
    <dbReference type="NCBI Taxonomy" id="53408"/>
    <lineage>
        <taxon>Bacteria</taxon>
        <taxon>Pseudomonadati</taxon>
        <taxon>Pseudomonadota</taxon>
        <taxon>Gammaproteobacteria</taxon>
        <taxon>Pseudomonadales</taxon>
        <taxon>Pseudomonadaceae</taxon>
        <taxon>Pseudomonas</taxon>
    </lineage>
</organism>
<evidence type="ECO:0000259" key="2">
    <source>
        <dbReference type="Pfam" id="PF01757"/>
    </source>
</evidence>
<keyword evidence="1" id="KW-1133">Transmembrane helix</keyword>
<name>A0A1A9KKU7_9PSED</name>
<dbReference type="Proteomes" id="UP000077748">
    <property type="component" value="Chromosome"/>
</dbReference>
<proteinExistence type="predicted"/>
<feature type="transmembrane region" description="Helical" evidence="1">
    <location>
        <begin position="259"/>
        <end position="279"/>
    </location>
</feature>
<dbReference type="PANTHER" id="PTHR23028:SF53">
    <property type="entry name" value="ACYL_TRANSF_3 DOMAIN-CONTAINING PROTEIN"/>
    <property type="match status" value="1"/>
</dbReference>
<feature type="transmembrane region" description="Helical" evidence="1">
    <location>
        <begin position="76"/>
        <end position="101"/>
    </location>
</feature>
<feature type="transmembrane region" description="Helical" evidence="1">
    <location>
        <begin position="151"/>
        <end position="172"/>
    </location>
</feature>
<dbReference type="AlphaFoldDB" id="A0A1A9KKU7"/>
<reference evidence="3 4" key="1">
    <citation type="submission" date="2016-05" db="EMBL/GenBank/DDBJ databases">
        <title>Genome Sequence of Pseudomonas citronellolis Strain SJTE-3, an Estrogens and Persistent Organic Pollutants degradation strain.</title>
        <authorList>
            <person name="Liang R."/>
        </authorList>
    </citation>
    <scope>NUCLEOTIDE SEQUENCE [LARGE SCALE GENOMIC DNA]</scope>
    <source>
        <strain evidence="3 4">SJTE-3</strain>
    </source>
</reference>